<evidence type="ECO:0000313" key="1">
    <source>
        <dbReference type="EMBL" id="KKM00071.1"/>
    </source>
</evidence>
<proteinExistence type="predicted"/>
<gene>
    <name evidence="1" type="ORF">LCGC14_1808110</name>
</gene>
<dbReference type="Pfam" id="PF00132">
    <property type="entry name" value="Hexapep"/>
    <property type="match status" value="2"/>
</dbReference>
<reference evidence="1" key="1">
    <citation type="journal article" date="2015" name="Nature">
        <title>Complex archaea that bridge the gap between prokaryotes and eukaryotes.</title>
        <authorList>
            <person name="Spang A."/>
            <person name="Saw J.H."/>
            <person name="Jorgensen S.L."/>
            <person name="Zaremba-Niedzwiedzka K."/>
            <person name="Martijn J."/>
            <person name="Lind A.E."/>
            <person name="van Eijk R."/>
            <person name="Schleper C."/>
            <person name="Guy L."/>
            <person name="Ettema T.J."/>
        </authorList>
    </citation>
    <scope>NUCLEOTIDE SEQUENCE</scope>
</reference>
<dbReference type="EMBL" id="LAZR01017520">
    <property type="protein sequence ID" value="KKM00071.1"/>
    <property type="molecule type" value="Genomic_DNA"/>
</dbReference>
<dbReference type="CDD" id="cd04645">
    <property type="entry name" value="LbH_gamma_CA_like"/>
    <property type="match status" value="1"/>
</dbReference>
<dbReference type="SUPFAM" id="SSF51161">
    <property type="entry name" value="Trimeric LpxA-like enzymes"/>
    <property type="match status" value="1"/>
</dbReference>
<dbReference type="PANTHER" id="PTHR13061:SF29">
    <property type="entry name" value="GAMMA CARBONIC ANHYDRASE-LIKE 1, MITOCHONDRIAL-RELATED"/>
    <property type="match status" value="1"/>
</dbReference>
<dbReference type="Gene3D" id="2.160.10.10">
    <property type="entry name" value="Hexapeptide repeat proteins"/>
    <property type="match status" value="1"/>
</dbReference>
<name>A0A0F9J290_9ZZZZ</name>
<sequence>MIVSSPYDGSTPRIHFTAFIAKDAVIIGDVEIGAYVNIWFGAKIRGEWGKIIIGENTSIQENCVIHSTVKGLCKIGKNVTLGHLSMVHGPATIGDSTLVGIGATVLQNSKIGTGVILAGGSVIRGEAEDNSLYAGVPAVKKKEYSNRKRGEWGTNLYVENGKKFKAAGLGHEIPTEFLLKDD</sequence>
<dbReference type="InterPro" id="IPR050484">
    <property type="entry name" value="Transf_Hexapept/Carb_Anhydrase"/>
</dbReference>
<organism evidence="1">
    <name type="scientific">marine sediment metagenome</name>
    <dbReference type="NCBI Taxonomy" id="412755"/>
    <lineage>
        <taxon>unclassified sequences</taxon>
        <taxon>metagenomes</taxon>
        <taxon>ecological metagenomes</taxon>
    </lineage>
</organism>
<dbReference type="InterPro" id="IPR047324">
    <property type="entry name" value="LbH_gamma_CA-like"/>
</dbReference>
<accession>A0A0F9J290</accession>
<dbReference type="AlphaFoldDB" id="A0A0F9J290"/>
<dbReference type="InterPro" id="IPR001451">
    <property type="entry name" value="Hexapep"/>
</dbReference>
<evidence type="ECO:0008006" key="2">
    <source>
        <dbReference type="Google" id="ProtNLM"/>
    </source>
</evidence>
<comment type="caution">
    <text evidence="1">The sequence shown here is derived from an EMBL/GenBank/DDBJ whole genome shotgun (WGS) entry which is preliminary data.</text>
</comment>
<protein>
    <recommendedName>
        <fullName evidence="2">Gamma carbonic anhydrase family protein</fullName>
    </recommendedName>
</protein>
<dbReference type="InterPro" id="IPR011004">
    <property type="entry name" value="Trimer_LpxA-like_sf"/>
</dbReference>
<dbReference type="PANTHER" id="PTHR13061">
    <property type="entry name" value="DYNACTIN SUBUNIT P25"/>
    <property type="match status" value="1"/>
</dbReference>